<dbReference type="AlphaFoldDB" id="A0A0C3D298"/>
<reference evidence="3" key="2">
    <citation type="submission" date="2015-01" db="EMBL/GenBank/DDBJ databases">
        <title>Evolutionary Origins and Diversification of the Mycorrhizal Mutualists.</title>
        <authorList>
            <consortium name="DOE Joint Genome Institute"/>
            <consortium name="Mycorrhizal Genomics Consortium"/>
            <person name="Kohler A."/>
            <person name="Kuo A."/>
            <person name="Nagy L.G."/>
            <person name="Floudas D."/>
            <person name="Copeland A."/>
            <person name="Barry K.W."/>
            <person name="Cichocki N."/>
            <person name="Veneault-Fourrey C."/>
            <person name="LaButti K."/>
            <person name="Lindquist E.A."/>
            <person name="Lipzen A."/>
            <person name="Lundell T."/>
            <person name="Morin E."/>
            <person name="Murat C."/>
            <person name="Riley R."/>
            <person name="Ohm R."/>
            <person name="Sun H."/>
            <person name="Tunlid A."/>
            <person name="Henrissat B."/>
            <person name="Grigoriev I.V."/>
            <person name="Hibbett D.S."/>
            <person name="Martin F."/>
        </authorList>
    </citation>
    <scope>NUCLEOTIDE SEQUENCE [LARGE SCALE GENOMIC DNA]</scope>
    <source>
        <strain evidence="3">Foug A</strain>
    </source>
</reference>
<feature type="compositionally biased region" description="Low complexity" evidence="1">
    <location>
        <begin position="88"/>
        <end position="105"/>
    </location>
</feature>
<evidence type="ECO:0000256" key="1">
    <source>
        <dbReference type="SAM" id="MobiDB-lite"/>
    </source>
</evidence>
<sequence>MIEDILPPQIHGIATTTDINGTGAAGFEHFPAGGPPAQLSCEPSPDYLATFTHPSTPPRYLWLKVLGAICAIQRNISIDKRTCAQRPSSNISSSSSLHRSSFAPK</sequence>
<proteinExistence type="predicted"/>
<accession>A0A0C3D298</accession>
<feature type="region of interest" description="Disordered" evidence="1">
    <location>
        <begin position="83"/>
        <end position="105"/>
    </location>
</feature>
<gene>
    <name evidence="2" type="ORF">SCLCIDRAFT_1225300</name>
</gene>
<reference evidence="2 3" key="1">
    <citation type="submission" date="2014-04" db="EMBL/GenBank/DDBJ databases">
        <authorList>
            <consortium name="DOE Joint Genome Institute"/>
            <person name="Kuo A."/>
            <person name="Kohler A."/>
            <person name="Nagy L.G."/>
            <person name="Floudas D."/>
            <person name="Copeland A."/>
            <person name="Barry K.W."/>
            <person name="Cichocki N."/>
            <person name="Veneault-Fourrey C."/>
            <person name="LaButti K."/>
            <person name="Lindquist E.A."/>
            <person name="Lipzen A."/>
            <person name="Lundell T."/>
            <person name="Morin E."/>
            <person name="Murat C."/>
            <person name="Sun H."/>
            <person name="Tunlid A."/>
            <person name="Henrissat B."/>
            <person name="Grigoriev I.V."/>
            <person name="Hibbett D.S."/>
            <person name="Martin F."/>
            <person name="Nordberg H.P."/>
            <person name="Cantor M.N."/>
            <person name="Hua S.X."/>
        </authorList>
    </citation>
    <scope>NUCLEOTIDE SEQUENCE [LARGE SCALE GENOMIC DNA]</scope>
    <source>
        <strain evidence="2 3">Foug A</strain>
    </source>
</reference>
<dbReference type="HOGENOM" id="CLU_2238209_0_0_1"/>
<dbReference type="EMBL" id="KN822395">
    <property type="protein sequence ID" value="KIM50524.1"/>
    <property type="molecule type" value="Genomic_DNA"/>
</dbReference>
<evidence type="ECO:0000313" key="3">
    <source>
        <dbReference type="Proteomes" id="UP000053989"/>
    </source>
</evidence>
<organism evidence="2 3">
    <name type="scientific">Scleroderma citrinum Foug A</name>
    <dbReference type="NCBI Taxonomy" id="1036808"/>
    <lineage>
        <taxon>Eukaryota</taxon>
        <taxon>Fungi</taxon>
        <taxon>Dikarya</taxon>
        <taxon>Basidiomycota</taxon>
        <taxon>Agaricomycotina</taxon>
        <taxon>Agaricomycetes</taxon>
        <taxon>Agaricomycetidae</taxon>
        <taxon>Boletales</taxon>
        <taxon>Sclerodermatineae</taxon>
        <taxon>Sclerodermataceae</taxon>
        <taxon>Scleroderma</taxon>
    </lineage>
</organism>
<protein>
    <submittedName>
        <fullName evidence="2">Uncharacterized protein</fullName>
    </submittedName>
</protein>
<name>A0A0C3D298_9AGAM</name>
<evidence type="ECO:0000313" key="2">
    <source>
        <dbReference type="EMBL" id="KIM50524.1"/>
    </source>
</evidence>
<keyword evidence="3" id="KW-1185">Reference proteome</keyword>
<dbReference type="InParanoid" id="A0A0C3D298"/>
<dbReference type="Proteomes" id="UP000053989">
    <property type="component" value="Unassembled WGS sequence"/>
</dbReference>
<dbReference type="OrthoDB" id="3353471at2759"/>